<feature type="signal peptide" evidence="2">
    <location>
        <begin position="1"/>
        <end position="32"/>
    </location>
</feature>
<dbReference type="Pfam" id="PF13202">
    <property type="entry name" value="EF-hand_5"/>
    <property type="match status" value="2"/>
</dbReference>
<feature type="chain" id="PRO_5016624506" description="EF-hand domain-containing protein" evidence="2">
    <location>
        <begin position="33"/>
        <end position="117"/>
    </location>
</feature>
<dbReference type="EMBL" id="APLQ01000014">
    <property type="protein sequence ID" value="ENO13135.2"/>
    <property type="molecule type" value="Genomic_DNA"/>
</dbReference>
<evidence type="ECO:0000256" key="1">
    <source>
        <dbReference type="SAM" id="MobiDB-lite"/>
    </source>
</evidence>
<feature type="compositionally biased region" description="Acidic residues" evidence="1">
    <location>
        <begin position="61"/>
        <end position="70"/>
    </location>
</feature>
<dbReference type="PROSITE" id="PS00018">
    <property type="entry name" value="EF_HAND_1"/>
    <property type="match status" value="2"/>
</dbReference>
<reference evidence="4 5" key="1">
    <citation type="journal article" date="2013" name="Genome Announc.">
        <title>Genome Sequence of the Polycyclic Aromatic Hydrocarbon-Degrading Bacterium Strain Marinobacter nanhaiticus D15-8WT.</title>
        <authorList>
            <person name="Cui Z."/>
            <person name="Gao W."/>
            <person name="Li Q."/>
            <person name="Xu G."/>
            <person name="Zheng L."/>
        </authorList>
    </citation>
    <scope>NUCLEOTIDE SEQUENCE [LARGE SCALE GENOMIC DNA]</scope>
    <source>
        <strain evidence="4 5">D15-8W</strain>
    </source>
</reference>
<protein>
    <recommendedName>
        <fullName evidence="3">EF-hand domain-containing protein</fullName>
    </recommendedName>
</protein>
<name>N6VSK3_9GAMM</name>
<feature type="region of interest" description="Disordered" evidence="1">
    <location>
        <begin position="61"/>
        <end position="117"/>
    </location>
</feature>
<dbReference type="Gene3D" id="1.10.238.10">
    <property type="entry name" value="EF-hand"/>
    <property type="match status" value="1"/>
</dbReference>
<dbReference type="PATRIC" id="fig|626887.3.peg.3416"/>
<accession>N6VSK3</accession>
<dbReference type="GO" id="GO:0005509">
    <property type="term" value="F:calcium ion binding"/>
    <property type="evidence" value="ECO:0007669"/>
    <property type="project" value="InterPro"/>
</dbReference>
<keyword evidence="5" id="KW-1185">Reference proteome</keyword>
<evidence type="ECO:0000256" key="2">
    <source>
        <dbReference type="SAM" id="SignalP"/>
    </source>
</evidence>
<comment type="caution">
    <text evidence="4">The sequence shown here is derived from an EMBL/GenBank/DDBJ whole genome shotgun (WGS) entry which is preliminary data.</text>
</comment>
<dbReference type="InterPro" id="IPR018247">
    <property type="entry name" value="EF_Hand_1_Ca_BS"/>
</dbReference>
<feature type="domain" description="EF-hand" evidence="3">
    <location>
        <begin position="84"/>
        <end position="117"/>
    </location>
</feature>
<proteinExistence type="predicted"/>
<organism evidence="4 5">
    <name type="scientific">Marinobacter nanhaiticus D15-8W</name>
    <dbReference type="NCBI Taxonomy" id="626887"/>
    <lineage>
        <taxon>Bacteria</taxon>
        <taxon>Pseudomonadati</taxon>
        <taxon>Pseudomonadota</taxon>
        <taxon>Gammaproteobacteria</taxon>
        <taxon>Pseudomonadales</taxon>
        <taxon>Marinobacteraceae</taxon>
        <taxon>Marinobacter</taxon>
    </lineage>
</organism>
<dbReference type="SUPFAM" id="SSF47473">
    <property type="entry name" value="EF-hand"/>
    <property type="match status" value="1"/>
</dbReference>
<dbReference type="InterPro" id="IPR011992">
    <property type="entry name" value="EF-hand-dom_pair"/>
</dbReference>
<dbReference type="HOGENOM" id="CLU_2193778_0_0_6"/>
<dbReference type="PROSITE" id="PS50222">
    <property type="entry name" value="EF_HAND_2"/>
    <property type="match status" value="1"/>
</dbReference>
<dbReference type="Proteomes" id="UP000013165">
    <property type="component" value="Unassembled WGS sequence"/>
</dbReference>
<dbReference type="AlphaFoldDB" id="N6VSK3"/>
<gene>
    <name evidence="4" type="ORF">J057_17095</name>
</gene>
<evidence type="ECO:0000259" key="3">
    <source>
        <dbReference type="PROSITE" id="PS50222"/>
    </source>
</evidence>
<feature type="compositionally biased region" description="Basic and acidic residues" evidence="1">
    <location>
        <begin position="85"/>
        <end position="117"/>
    </location>
</feature>
<dbReference type="OrthoDB" id="6370072at2"/>
<keyword evidence="2" id="KW-0732">Signal</keyword>
<sequence>MQVAKRRFVMKIRMYALVAVSAALIPFTSSLAEESMQKSGDSMEGHSDEMAMKGPKFEEMDANQDGEISSDELNVYGNTAAGDSAAERRMRQIEKHDMNDDGKISRDEFDEAVRKAQ</sequence>
<dbReference type="InterPro" id="IPR002048">
    <property type="entry name" value="EF_hand_dom"/>
</dbReference>
<evidence type="ECO:0000313" key="4">
    <source>
        <dbReference type="EMBL" id="ENO13135.2"/>
    </source>
</evidence>
<evidence type="ECO:0000313" key="5">
    <source>
        <dbReference type="Proteomes" id="UP000013165"/>
    </source>
</evidence>